<sequence>MIVRPALSSDIPSLLSLAAEVEHWFGPMVDEPGFHQALDQHVREERALVAVADGGSLAGGLLFGSEPPVHHVHWVVVSERARGTGVGRALLAEAVRRYVQGPGTLEVVTFGADHPGAVTSGARAFYSSLGFSPAEQAPAGPEGGSRQVYRKVLAGG</sequence>
<keyword evidence="3" id="KW-1185">Reference proteome</keyword>
<accession>A0A7Y6F5A6</accession>
<dbReference type="AlphaFoldDB" id="A0A7Y6F5A6"/>
<reference evidence="2 3" key="1">
    <citation type="submission" date="2020-03" db="EMBL/GenBank/DDBJ databases">
        <title>Complete genome sequence of sixteen Streptomyces strains facilitates identification of candidate genes involved in plant growth-promotion in grain legumes and cereals.</title>
        <authorList>
            <person name="Gopalakrishnan S."/>
            <person name="Thakur V."/>
            <person name="Saxena R."/>
            <person name="Vadlamudi S."/>
            <person name="Purohit S."/>
            <person name="Kumar V."/>
            <person name="Rathore A."/>
            <person name="Chitikineni A."/>
            <person name="Varshney R.K."/>
        </authorList>
    </citation>
    <scope>NUCLEOTIDE SEQUENCE [LARGE SCALE GENOMIC DNA]</scope>
    <source>
        <strain evidence="2 3">KAI-180</strain>
    </source>
</reference>
<dbReference type="Pfam" id="PF00583">
    <property type="entry name" value="Acetyltransf_1"/>
    <property type="match status" value="1"/>
</dbReference>
<dbReference type="Proteomes" id="UP000540128">
    <property type="component" value="Unassembled WGS sequence"/>
</dbReference>
<gene>
    <name evidence="2" type="ORF">G6W59_28230</name>
</gene>
<dbReference type="InterPro" id="IPR000182">
    <property type="entry name" value="GNAT_dom"/>
</dbReference>
<name>A0A7Y6F5A6_9ACTN</name>
<dbReference type="PROSITE" id="PS51186">
    <property type="entry name" value="GNAT"/>
    <property type="match status" value="1"/>
</dbReference>
<dbReference type="RefSeq" id="WP_047466509.1">
    <property type="nucleotide sequence ID" value="NZ_JAANNT010000038.1"/>
</dbReference>
<proteinExistence type="predicted"/>
<organism evidence="2 3">
    <name type="scientific">Streptomyces odorifer</name>
    <dbReference type="NCBI Taxonomy" id="53450"/>
    <lineage>
        <taxon>Bacteria</taxon>
        <taxon>Bacillati</taxon>
        <taxon>Actinomycetota</taxon>
        <taxon>Actinomycetes</taxon>
        <taxon>Kitasatosporales</taxon>
        <taxon>Streptomycetaceae</taxon>
        <taxon>Streptomyces</taxon>
        <taxon>Streptomyces albidoflavus group</taxon>
    </lineage>
</organism>
<evidence type="ECO:0000259" key="1">
    <source>
        <dbReference type="PROSITE" id="PS51186"/>
    </source>
</evidence>
<comment type="caution">
    <text evidence="2">The sequence shown here is derived from an EMBL/GenBank/DDBJ whole genome shotgun (WGS) entry which is preliminary data.</text>
</comment>
<dbReference type="SUPFAM" id="SSF55729">
    <property type="entry name" value="Acyl-CoA N-acyltransferases (Nat)"/>
    <property type="match status" value="1"/>
</dbReference>
<dbReference type="Gene3D" id="3.40.630.30">
    <property type="match status" value="1"/>
</dbReference>
<dbReference type="EMBL" id="JAANNT010000038">
    <property type="protein sequence ID" value="NUV32135.1"/>
    <property type="molecule type" value="Genomic_DNA"/>
</dbReference>
<protein>
    <submittedName>
        <fullName evidence="2">GNAT family N-acetyltransferase</fullName>
    </submittedName>
</protein>
<evidence type="ECO:0000313" key="3">
    <source>
        <dbReference type="Proteomes" id="UP000540128"/>
    </source>
</evidence>
<dbReference type="GO" id="GO:0016747">
    <property type="term" value="F:acyltransferase activity, transferring groups other than amino-acyl groups"/>
    <property type="evidence" value="ECO:0007669"/>
    <property type="project" value="InterPro"/>
</dbReference>
<dbReference type="InterPro" id="IPR016181">
    <property type="entry name" value="Acyl_CoA_acyltransferase"/>
</dbReference>
<evidence type="ECO:0000313" key="2">
    <source>
        <dbReference type="EMBL" id="NUV32135.1"/>
    </source>
</evidence>
<feature type="domain" description="N-acetyltransferase" evidence="1">
    <location>
        <begin position="1"/>
        <end position="154"/>
    </location>
</feature>
<keyword evidence="2" id="KW-0808">Transferase</keyword>